<dbReference type="Gene3D" id="2.60.120.1350">
    <property type="entry name" value="Protein of unknown function DUF4465"/>
    <property type="match status" value="1"/>
</dbReference>
<dbReference type="EMBL" id="WCRS01000013">
    <property type="protein sequence ID" value="KAB4471666.1"/>
    <property type="molecule type" value="Genomic_DNA"/>
</dbReference>
<dbReference type="Pfam" id="PF14717">
    <property type="entry name" value="DUF4465"/>
    <property type="match status" value="1"/>
</dbReference>
<gene>
    <name evidence="2" type="ORF">GAN59_16845</name>
</gene>
<sequence length="256" mass="28878">MKAKMKKLSLFLLVSVFAFCGCSDDDEKMEVVISFENQLTEAESEFKTDLGEKGEVYFKYEISDPQKMIQLSHYYGDWGFGGGFTYTNKTDVKTPGYSNLSAITGKGKNGKVYLTSNTNSFTPAQIRNLNTSQYNFKGAWVTNTTYDYLAIKDGNDGAGDYSIIKGPFSNKDNDWLKLTATGYKADGSKIGSIDFYLADFRNNKQEIVNTWQWFDWSGIKEADYITFEMSSTDNNDNGQMNTPSYFCLDGITLIEK</sequence>
<proteinExistence type="predicted"/>
<organism evidence="2 3">
    <name type="scientific">Bacteroides thetaiotaomicron</name>
    <dbReference type="NCBI Taxonomy" id="818"/>
    <lineage>
        <taxon>Bacteria</taxon>
        <taxon>Pseudomonadati</taxon>
        <taxon>Bacteroidota</taxon>
        <taxon>Bacteroidia</taxon>
        <taxon>Bacteroidales</taxon>
        <taxon>Bacteroidaceae</taxon>
        <taxon>Bacteroides</taxon>
    </lineage>
</organism>
<accession>A0A6I0S6U1</accession>
<dbReference type="PROSITE" id="PS51257">
    <property type="entry name" value="PROKAR_LIPOPROTEIN"/>
    <property type="match status" value="1"/>
</dbReference>
<dbReference type="InterPro" id="IPR027828">
    <property type="entry name" value="DUF4465"/>
</dbReference>
<feature type="chain" id="PRO_5030153211" evidence="1">
    <location>
        <begin position="21"/>
        <end position="256"/>
    </location>
</feature>
<reference evidence="2 3" key="1">
    <citation type="journal article" date="2019" name="Nat. Med.">
        <title>A library of human gut bacterial isolates paired with longitudinal multiomics data enables mechanistic microbiome research.</title>
        <authorList>
            <person name="Poyet M."/>
            <person name="Groussin M."/>
            <person name="Gibbons S.M."/>
            <person name="Avila-Pacheco J."/>
            <person name="Jiang X."/>
            <person name="Kearney S.M."/>
            <person name="Perrotta A.R."/>
            <person name="Berdy B."/>
            <person name="Zhao S."/>
            <person name="Lieberman T.D."/>
            <person name="Swanson P.K."/>
            <person name="Smith M."/>
            <person name="Roesemann S."/>
            <person name="Alexander J.E."/>
            <person name="Rich S.A."/>
            <person name="Livny J."/>
            <person name="Vlamakis H."/>
            <person name="Clish C."/>
            <person name="Bullock K."/>
            <person name="Deik A."/>
            <person name="Scott J."/>
            <person name="Pierce K.A."/>
            <person name="Xavier R.J."/>
            <person name="Alm E.J."/>
        </authorList>
    </citation>
    <scope>NUCLEOTIDE SEQUENCE [LARGE SCALE GENOMIC DNA]</scope>
    <source>
        <strain evidence="2 3">BIOML-A156</strain>
    </source>
</reference>
<protein>
    <submittedName>
        <fullName evidence="2">DUF4465 domain-containing protein</fullName>
    </submittedName>
</protein>
<name>A0A6I0S6U1_BACT4</name>
<keyword evidence="1" id="KW-0732">Signal</keyword>
<dbReference type="Proteomes" id="UP000488521">
    <property type="component" value="Unassembled WGS sequence"/>
</dbReference>
<dbReference type="AlphaFoldDB" id="A0A6I0S6U1"/>
<evidence type="ECO:0000313" key="3">
    <source>
        <dbReference type="Proteomes" id="UP000488521"/>
    </source>
</evidence>
<comment type="caution">
    <text evidence="2">The sequence shown here is derived from an EMBL/GenBank/DDBJ whole genome shotgun (WGS) entry which is preliminary data.</text>
</comment>
<evidence type="ECO:0000256" key="1">
    <source>
        <dbReference type="SAM" id="SignalP"/>
    </source>
</evidence>
<feature type="signal peptide" evidence="1">
    <location>
        <begin position="1"/>
        <end position="20"/>
    </location>
</feature>
<evidence type="ECO:0000313" key="2">
    <source>
        <dbReference type="EMBL" id="KAB4471666.1"/>
    </source>
</evidence>